<keyword evidence="2" id="KW-0805">Transcription regulation</keyword>
<feature type="region of interest" description="Disordered" evidence="6">
    <location>
        <begin position="88"/>
        <end position="116"/>
    </location>
</feature>
<keyword evidence="4" id="KW-0238">DNA-binding</keyword>
<dbReference type="PANTHER" id="PTHR43133:SF8">
    <property type="entry name" value="RNA POLYMERASE SIGMA FACTOR HI_1459-RELATED"/>
    <property type="match status" value="1"/>
</dbReference>
<dbReference type="InterPro" id="IPR039425">
    <property type="entry name" value="RNA_pol_sigma-70-like"/>
</dbReference>
<dbReference type="Gene3D" id="1.10.10.10">
    <property type="entry name" value="Winged helix-like DNA-binding domain superfamily/Winged helix DNA-binding domain"/>
    <property type="match status" value="1"/>
</dbReference>
<dbReference type="InterPro" id="IPR013249">
    <property type="entry name" value="RNA_pol_sigma70_r4_t2"/>
</dbReference>
<evidence type="ECO:0000256" key="5">
    <source>
        <dbReference type="ARBA" id="ARBA00023163"/>
    </source>
</evidence>
<evidence type="ECO:0000256" key="3">
    <source>
        <dbReference type="ARBA" id="ARBA00023082"/>
    </source>
</evidence>
<dbReference type="InterPro" id="IPR013325">
    <property type="entry name" value="RNA_pol_sigma_r2"/>
</dbReference>
<dbReference type="RefSeq" id="WP_010034127.1">
    <property type="nucleotide sequence ID" value="NZ_CP025958.1"/>
</dbReference>
<dbReference type="SUPFAM" id="SSF88659">
    <property type="entry name" value="Sigma3 and sigma4 domains of RNA polymerase sigma factors"/>
    <property type="match status" value="1"/>
</dbReference>
<dbReference type="GO" id="GO:0003677">
    <property type="term" value="F:DNA binding"/>
    <property type="evidence" value="ECO:0007669"/>
    <property type="project" value="UniProtKB-KW"/>
</dbReference>
<gene>
    <name evidence="8" type="ORF">C1280_26140</name>
</gene>
<dbReference type="InterPro" id="IPR036388">
    <property type="entry name" value="WH-like_DNA-bd_sf"/>
</dbReference>
<evidence type="ECO:0000256" key="6">
    <source>
        <dbReference type="SAM" id="MobiDB-lite"/>
    </source>
</evidence>
<reference evidence="8 9" key="1">
    <citation type="submission" date="2018-01" db="EMBL/GenBank/DDBJ databases">
        <title>G. obscuriglobus.</title>
        <authorList>
            <person name="Franke J."/>
            <person name="Blomberg W."/>
            <person name="Selmecki A."/>
        </authorList>
    </citation>
    <scope>NUCLEOTIDE SEQUENCE [LARGE SCALE GENOMIC DNA]</scope>
    <source>
        <strain evidence="8 9">DSM 5831</strain>
    </source>
</reference>
<evidence type="ECO:0000313" key="9">
    <source>
        <dbReference type="Proteomes" id="UP000245802"/>
    </source>
</evidence>
<name>A0A2Z3H5I4_9BACT</name>
<feature type="domain" description="RNA polymerase sigma factor 70 region 4 type 2" evidence="7">
    <location>
        <begin position="126"/>
        <end position="176"/>
    </location>
</feature>
<evidence type="ECO:0000256" key="4">
    <source>
        <dbReference type="ARBA" id="ARBA00023125"/>
    </source>
</evidence>
<keyword evidence="5" id="KW-0804">Transcription</keyword>
<keyword evidence="9" id="KW-1185">Reference proteome</keyword>
<evidence type="ECO:0000256" key="2">
    <source>
        <dbReference type="ARBA" id="ARBA00023015"/>
    </source>
</evidence>
<comment type="similarity">
    <text evidence="1">Belongs to the sigma-70 factor family. ECF subfamily.</text>
</comment>
<dbReference type="InterPro" id="IPR014284">
    <property type="entry name" value="RNA_pol_sigma-70_dom"/>
</dbReference>
<protein>
    <recommendedName>
        <fullName evidence="7">RNA polymerase sigma factor 70 region 4 type 2 domain-containing protein</fullName>
    </recommendedName>
</protein>
<dbReference type="GO" id="GO:0016987">
    <property type="term" value="F:sigma factor activity"/>
    <property type="evidence" value="ECO:0007669"/>
    <property type="project" value="UniProtKB-KW"/>
</dbReference>
<dbReference type="Gene3D" id="1.10.1740.10">
    <property type="match status" value="1"/>
</dbReference>
<dbReference type="NCBIfam" id="TIGR02937">
    <property type="entry name" value="sigma70-ECF"/>
    <property type="match status" value="1"/>
</dbReference>
<organism evidence="8 9">
    <name type="scientific">Gemmata obscuriglobus</name>
    <dbReference type="NCBI Taxonomy" id="114"/>
    <lineage>
        <taxon>Bacteria</taxon>
        <taxon>Pseudomonadati</taxon>
        <taxon>Planctomycetota</taxon>
        <taxon>Planctomycetia</taxon>
        <taxon>Gemmatales</taxon>
        <taxon>Gemmataceae</taxon>
        <taxon>Gemmata</taxon>
    </lineage>
</organism>
<dbReference type="GO" id="GO:0006352">
    <property type="term" value="P:DNA-templated transcription initiation"/>
    <property type="evidence" value="ECO:0007669"/>
    <property type="project" value="InterPro"/>
</dbReference>
<evidence type="ECO:0000256" key="1">
    <source>
        <dbReference type="ARBA" id="ARBA00010641"/>
    </source>
</evidence>
<accession>A0A2Z3H5I4</accession>
<dbReference type="EMBL" id="CP025958">
    <property type="protein sequence ID" value="AWM40141.1"/>
    <property type="molecule type" value="Genomic_DNA"/>
</dbReference>
<evidence type="ECO:0000259" key="7">
    <source>
        <dbReference type="Pfam" id="PF08281"/>
    </source>
</evidence>
<dbReference type="InterPro" id="IPR013324">
    <property type="entry name" value="RNA_pol_sigma_r3/r4-like"/>
</dbReference>
<dbReference type="KEGG" id="gog:C1280_26140"/>
<dbReference type="AlphaFoldDB" id="A0A2Z3H5I4"/>
<sequence length="205" mass="23111">MGTPAINELLERARRDDRDALNGLVTRLYGIVWDWFRVLSGDPHRSSDLTQEVFAVFCRRGPYRTARDVPALVAWLREATRRTWLGDARSRRRDRGPDGGGRLVEVPAPEPEPPDVAERNENVAVLRLCLAELSAELREVLVLSAIRGLAFRTIAEQLGTTEETARWRAWKARARLVELLDGMKPGLAERVGRPKAPDRDTWPGA</sequence>
<keyword evidence="3" id="KW-0731">Sigma factor</keyword>
<evidence type="ECO:0000313" key="8">
    <source>
        <dbReference type="EMBL" id="AWM40141.1"/>
    </source>
</evidence>
<dbReference type="Pfam" id="PF08281">
    <property type="entry name" value="Sigma70_r4_2"/>
    <property type="match status" value="1"/>
</dbReference>
<dbReference type="SUPFAM" id="SSF88946">
    <property type="entry name" value="Sigma2 domain of RNA polymerase sigma factors"/>
    <property type="match status" value="1"/>
</dbReference>
<proteinExistence type="inferred from homology"/>
<dbReference type="PANTHER" id="PTHR43133">
    <property type="entry name" value="RNA POLYMERASE ECF-TYPE SIGMA FACTO"/>
    <property type="match status" value="1"/>
</dbReference>
<dbReference type="Proteomes" id="UP000245802">
    <property type="component" value="Chromosome"/>
</dbReference>